<dbReference type="PANTHER" id="PTHR43135">
    <property type="entry name" value="ALPHA-D-RIBOSE 1-METHYLPHOSPHONATE 5-TRIPHOSPHATE DIPHOSPHATASE"/>
    <property type="match status" value="1"/>
</dbReference>
<feature type="chain" id="PRO_5047479407" evidence="1">
    <location>
        <begin position="20"/>
        <end position="432"/>
    </location>
</feature>
<dbReference type="RefSeq" id="WP_264542296.1">
    <property type="nucleotide sequence ID" value="NZ_BAABIP010000017.1"/>
</dbReference>
<dbReference type="InterPro" id="IPR011059">
    <property type="entry name" value="Metal-dep_hydrolase_composite"/>
</dbReference>
<dbReference type="InterPro" id="IPR006680">
    <property type="entry name" value="Amidohydro-rel"/>
</dbReference>
<dbReference type="Gene3D" id="3.20.20.140">
    <property type="entry name" value="Metal-dependent hydrolases"/>
    <property type="match status" value="1"/>
</dbReference>
<dbReference type="SUPFAM" id="SSF51556">
    <property type="entry name" value="Metallo-dependent hydrolases"/>
    <property type="match status" value="1"/>
</dbReference>
<name>A0ABP8ZZ43_9FLAO</name>
<evidence type="ECO:0000313" key="4">
    <source>
        <dbReference type="Proteomes" id="UP001500141"/>
    </source>
</evidence>
<gene>
    <name evidence="3" type="ORF">GCM10023230_20040</name>
</gene>
<dbReference type="PANTHER" id="PTHR43135:SF3">
    <property type="entry name" value="ALPHA-D-RIBOSE 1-METHYLPHOSPHONATE 5-TRIPHOSPHATE DIPHOSPHATASE"/>
    <property type="match status" value="1"/>
</dbReference>
<dbReference type="Pfam" id="PF01979">
    <property type="entry name" value="Amidohydro_1"/>
    <property type="match status" value="1"/>
</dbReference>
<feature type="signal peptide" evidence="1">
    <location>
        <begin position="1"/>
        <end position="19"/>
    </location>
</feature>
<keyword evidence="1" id="KW-0732">Signal</keyword>
<dbReference type="EMBL" id="BAABIP010000017">
    <property type="protein sequence ID" value="GAA4769946.1"/>
    <property type="molecule type" value="Genomic_DNA"/>
</dbReference>
<organism evidence="3 4">
    <name type="scientific">Flavobacterium hankyongi</name>
    <dbReference type="NCBI Taxonomy" id="1176532"/>
    <lineage>
        <taxon>Bacteria</taxon>
        <taxon>Pseudomonadati</taxon>
        <taxon>Bacteroidota</taxon>
        <taxon>Flavobacteriia</taxon>
        <taxon>Flavobacteriales</taxon>
        <taxon>Flavobacteriaceae</taxon>
        <taxon>Flavobacterium</taxon>
    </lineage>
</organism>
<feature type="domain" description="Amidohydrolase-related" evidence="2">
    <location>
        <begin position="342"/>
        <end position="394"/>
    </location>
</feature>
<comment type="caution">
    <text evidence="3">The sequence shown here is derived from an EMBL/GenBank/DDBJ whole genome shotgun (WGS) entry which is preliminary data.</text>
</comment>
<proteinExistence type="predicted"/>
<dbReference type="InterPro" id="IPR032466">
    <property type="entry name" value="Metal_Hydrolase"/>
</dbReference>
<evidence type="ECO:0000259" key="2">
    <source>
        <dbReference type="Pfam" id="PF01979"/>
    </source>
</evidence>
<evidence type="ECO:0000313" key="3">
    <source>
        <dbReference type="EMBL" id="GAA4769946.1"/>
    </source>
</evidence>
<reference evidence="4" key="1">
    <citation type="journal article" date="2019" name="Int. J. Syst. Evol. Microbiol.">
        <title>The Global Catalogue of Microorganisms (GCM) 10K type strain sequencing project: providing services to taxonomists for standard genome sequencing and annotation.</title>
        <authorList>
            <consortium name="The Broad Institute Genomics Platform"/>
            <consortium name="The Broad Institute Genome Sequencing Center for Infectious Disease"/>
            <person name="Wu L."/>
            <person name="Ma J."/>
        </authorList>
    </citation>
    <scope>NUCLEOTIDE SEQUENCE [LARGE SCALE GENOMIC DNA]</scope>
    <source>
        <strain evidence="4">JCM 18198</strain>
    </source>
</reference>
<protein>
    <submittedName>
        <fullName evidence="3">Amidohydrolase</fullName>
    </submittedName>
</protein>
<evidence type="ECO:0000256" key="1">
    <source>
        <dbReference type="SAM" id="SignalP"/>
    </source>
</evidence>
<dbReference type="SUPFAM" id="SSF51338">
    <property type="entry name" value="Composite domain of metallo-dependent hydrolases"/>
    <property type="match status" value="1"/>
</dbReference>
<dbReference type="Proteomes" id="UP001500141">
    <property type="component" value="Unassembled WGS sequence"/>
</dbReference>
<keyword evidence="4" id="KW-1185">Reference proteome</keyword>
<dbReference type="InterPro" id="IPR051781">
    <property type="entry name" value="Metallo-dep_Hydrolase"/>
</dbReference>
<accession>A0ABP8ZZ43</accession>
<sequence>MKKYIKSACIIFSFVSMQAQQIPAPKQTKATLILNATAHLGNGKTIENAAIGFKDGKLTLVADATVIRLDMSAYENVIEAKGKHIYPGFIAPNSTIGLVEIDAVKATDDESEIGGMTPNVRSIIAYNSESRIIETARINGVLMAQVTPRGGRITGTSSIVQFDSWTWEDAIIKENDGIHLNFPATFRRSGWWAEPGTIEANKDYTKQVDEINSFLARSKAYLAEVSQEKNLVYESMKGLFDGSQILYINANEEKQIIDAIRVGKDNGIKKIVIVGGYQADKVADLLKSNQISVLIGRTHSMPNLNQDDIDQPFKLAKILTDLGIVVGLENSGDMERMNTRNLPFQAGTTAAYGLTKEQALQTITLNTAKILGIDDKVGSLEIGKDATLFISEGDALDMRTNQLSKAFIQGREITLESHQTELYKKYKEKYHQ</sequence>